<evidence type="ECO:0000256" key="1">
    <source>
        <dbReference type="SAM" id="Phobius"/>
    </source>
</evidence>
<evidence type="ECO:0000313" key="3">
    <source>
        <dbReference type="Proteomes" id="UP001596484"/>
    </source>
</evidence>
<gene>
    <name evidence="2" type="ORF">ACFQS9_07365</name>
</gene>
<reference evidence="3" key="1">
    <citation type="journal article" date="2019" name="Int. J. Syst. Evol. Microbiol.">
        <title>The Global Catalogue of Microorganisms (GCM) 10K type strain sequencing project: providing services to taxonomists for standard genome sequencing and annotation.</title>
        <authorList>
            <consortium name="The Broad Institute Genomics Platform"/>
            <consortium name="The Broad Institute Genome Sequencing Center for Infectious Disease"/>
            <person name="Wu L."/>
            <person name="Ma J."/>
        </authorList>
    </citation>
    <scope>NUCLEOTIDE SEQUENCE [LARGE SCALE GENOMIC DNA]</scope>
    <source>
        <strain evidence="3">ICMP 19430</strain>
    </source>
</reference>
<comment type="caution">
    <text evidence="2">The sequence shown here is derived from an EMBL/GenBank/DDBJ whole genome shotgun (WGS) entry which is preliminary data.</text>
</comment>
<protein>
    <submittedName>
        <fullName evidence="2">DUF4386 domain-containing protein</fullName>
    </submittedName>
</protein>
<organism evidence="2 3">
    <name type="scientific">Rhodococcus daqingensis</name>
    <dbReference type="NCBI Taxonomy" id="2479363"/>
    <lineage>
        <taxon>Bacteria</taxon>
        <taxon>Bacillati</taxon>
        <taxon>Actinomycetota</taxon>
        <taxon>Actinomycetes</taxon>
        <taxon>Mycobacteriales</taxon>
        <taxon>Nocardiaceae</taxon>
        <taxon>Rhodococcus</taxon>
    </lineage>
</organism>
<feature type="transmembrane region" description="Helical" evidence="1">
    <location>
        <begin position="147"/>
        <end position="168"/>
    </location>
</feature>
<feature type="transmembrane region" description="Helical" evidence="1">
    <location>
        <begin position="180"/>
        <end position="199"/>
    </location>
</feature>
<feature type="transmembrane region" description="Helical" evidence="1">
    <location>
        <begin position="21"/>
        <end position="42"/>
    </location>
</feature>
<name>A0ABW2RVA2_9NOCA</name>
<keyword evidence="1" id="KW-0472">Membrane</keyword>
<feature type="transmembrane region" description="Helical" evidence="1">
    <location>
        <begin position="90"/>
        <end position="110"/>
    </location>
</feature>
<evidence type="ECO:0000313" key="2">
    <source>
        <dbReference type="EMBL" id="MFC7447706.1"/>
    </source>
</evidence>
<dbReference type="Pfam" id="PF14329">
    <property type="entry name" value="DUF4386"/>
    <property type="match status" value="1"/>
</dbReference>
<keyword evidence="1" id="KW-0812">Transmembrane</keyword>
<keyword evidence="3" id="KW-1185">Reference proteome</keyword>
<dbReference type="RefSeq" id="WP_378402989.1">
    <property type="nucleotide sequence ID" value="NZ_JBHTCS010000009.1"/>
</dbReference>
<feature type="transmembrane region" description="Helical" evidence="1">
    <location>
        <begin position="54"/>
        <end position="78"/>
    </location>
</feature>
<dbReference type="InterPro" id="IPR025495">
    <property type="entry name" value="DUF4386"/>
</dbReference>
<dbReference type="Proteomes" id="UP001596484">
    <property type="component" value="Unassembled WGS sequence"/>
</dbReference>
<feature type="transmembrane region" description="Helical" evidence="1">
    <location>
        <begin position="122"/>
        <end position="140"/>
    </location>
</feature>
<dbReference type="EMBL" id="JBHTCS010000009">
    <property type="protein sequence ID" value="MFC7447706.1"/>
    <property type="molecule type" value="Genomic_DNA"/>
</dbReference>
<keyword evidence="1" id="KW-1133">Transmembrane helix</keyword>
<sequence>MTTTPTDHDRQGTDPASRTTARTVGILFLFSTATFLVGDALIQEYFATGTGRTGGLVAGVLLQTLCGLAVVGIGLALLRILSRYSRTLATAYLVTRCLECVAIVAVGAYLLTTTSQFEQYELLIYLFSGIAGLILSFVLLRTGLVHAWLAWLGFLGYGVLLLAIPAGLLDIATLDSGPGMLMYVPGGLFELILPILLIAKGFRPFSMRVPGPGNERERVSSAVS</sequence>
<accession>A0ABW2RVA2</accession>
<proteinExistence type="predicted"/>